<accession>A0ABS1HNL2</accession>
<sequence length="171" mass="19382">MKNYPNIILIAGNGRNVGKTLLSCRIINHLASLTEVYAVKISSHFHELDKQAQIIIRTKDYCIVKETLKTRKDSSRMLDAGATDVYYVQCKNENLSQMFEHLQGFLPNDKPIVIESGGLYNYIVPHVLYYIKGEDSLKKHVIRDGDDKIVLSPDEATKLDVQDVFPSTPND</sequence>
<keyword evidence="2" id="KW-1185">Reference proteome</keyword>
<organism evidence="1 2">
    <name type="scientific">Carboxylicivirga marina</name>
    <dbReference type="NCBI Taxonomy" id="2800988"/>
    <lineage>
        <taxon>Bacteria</taxon>
        <taxon>Pseudomonadati</taxon>
        <taxon>Bacteroidota</taxon>
        <taxon>Bacteroidia</taxon>
        <taxon>Marinilabiliales</taxon>
        <taxon>Marinilabiliaceae</taxon>
        <taxon>Carboxylicivirga</taxon>
    </lineage>
</organism>
<protein>
    <recommendedName>
        <fullName evidence="3">MobA-like NTP transferase domain-containing protein</fullName>
    </recommendedName>
</protein>
<dbReference type="Gene3D" id="3.40.50.300">
    <property type="entry name" value="P-loop containing nucleotide triphosphate hydrolases"/>
    <property type="match status" value="1"/>
</dbReference>
<evidence type="ECO:0008006" key="3">
    <source>
        <dbReference type="Google" id="ProtNLM"/>
    </source>
</evidence>
<proteinExistence type="predicted"/>
<evidence type="ECO:0000313" key="2">
    <source>
        <dbReference type="Proteomes" id="UP000605676"/>
    </source>
</evidence>
<dbReference type="EMBL" id="JAENRR010000060">
    <property type="protein sequence ID" value="MBK3519280.1"/>
    <property type="molecule type" value="Genomic_DNA"/>
</dbReference>
<evidence type="ECO:0000313" key="1">
    <source>
        <dbReference type="EMBL" id="MBK3519280.1"/>
    </source>
</evidence>
<name>A0ABS1HNL2_9BACT</name>
<comment type="caution">
    <text evidence="1">The sequence shown here is derived from an EMBL/GenBank/DDBJ whole genome shotgun (WGS) entry which is preliminary data.</text>
</comment>
<reference evidence="1 2" key="1">
    <citation type="submission" date="2021-01" db="EMBL/GenBank/DDBJ databases">
        <title>Carboxyliciviraga sp.nov., isolated from coastal sediments.</title>
        <authorList>
            <person name="Lu D."/>
            <person name="Zhang T."/>
        </authorList>
    </citation>
    <scope>NUCLEOTIDE SEQUENCE [LARGE SCALE GENOMIC DNA]</scope>
    <source>
        <strain evidence="1 2">N1Y132</strain>
    </source>
</reference>
<gene>
    <name evidence="1" type="ORF">JIV24_18170</name>
</gene>
<dbReference type="RefSeq" id="WP_200466501.1">
    <property type="nucleotide sequence ID" value="NZ_JAENRR010000060.1"/>
</dbReference>
<dbReference type="Proteomes" id="UP000605676">
    <property type="component" value="Unassembled WGS sequence"/>
</dbReference>
<dbReference type="InterPro" id="IPR027417">
    <property type="entry name" value="P-loop_NTPase"/>
</dbReference>